<keyword evidence="4" id="KW-1185">Reference proteome</keyword>
<dbReference type="GO" id="GO:0015990">
    <property type="term" value="P:electron transport coupled proton transport"/>
    <property type="evidence" value="ECO:0007669"/>
    <property type="project" value="TreeGrafter"/>
</dbReference>
<evidence type="ECO:0000313" key="4">
    <source>
        <dbReference type="Proteomes" id="UP001164929"/>
    </source>
</evidence>
<dbReference type="GO" id="GO:0009060">
    <property type="term" value="P:aerobic respiration"/>
    <property type="evidence" value="ECO:0007669"/>
    <property type="project" value="TreeGrafter"/>
</dbReference>
<comment type="caution">
    <text evidence="3">The sequence shown here is derived from an EMBL/GenBank/DDBJ whole genome shotgun (WGS) entry which is preliminary data.</text>
</comment>
<dbReference type="AlphaFoldDB" id="A0AAD6QWN4"/>
<evidence type="ECO:0000313" key="3">
    <source>
        <dbReference type="EMBL" id="KAJ6998035.1"/>
    </source>
</evidence>
<evidence type="ECO:0000256" key="1">
    <source>
        <dbReference type="ARBA" id="ARBA00023004"/>
    </source>
</evidence>
<dbReference type="GO" id="GO:0045271">
    <property type="term" value="C:respiratory chain complex I"/>
    <property type="evidence" value="ECO:0007669"/>
    <property type="project" value="TreeGrafter"/>
</dbReference>
<dbReference type="InterPro" id="IPR006137">
    <property type="entry name" value="NADH_UbQ_OxRdtase-like_20kDa"/>
</dbReference>
<reference evidence="3" key="1">
    <citation type="journal article" date="2023" name="Mol. Ecol. Resour.">
        <title>Chromosome-level genome assembly of a triploid poplar Populus alba 'Berolinensis'.</title>
        <authorList>
            <person name="Chen S."/>
            <person name="Yu Y."/>
            <person name="Wang X."/>
            <person name="Wang S."/>
            <person name="Zhang T."/>
            <person name="Zhou Y."/>
            <person name="He R."/>
            <person name="Meng N."/>
            <person name="Wang Y."/>
            <person name="Liu W."/>
            <person name="Liu Z."/>
            <person name="Liu J."/>
            <person name="Guo Q."/>
            <person name="Huang H."/>
            <person name="Sederoff R.R."/>
            <person name="Wang G."/>
            <person name="Qu G."/>
            <person name="Chen S."/>
        </authorList>
    </citation>
    <scope>NUCLEOTIDE SEQUENCE</scope>
    <source>
        <strain evidence="3">SC-2020</strain>
    </source>
</reference>
<dbReference type="GO" id="GO:0008137">
    <property type="term" value="F:NADH dehydrogenase (ubiquinone) activity"/>
    <property type="evidence" value="ECO:0007669"/>
    <property type="project" value="TreeGrafter"/>
</dbReference>
<dbReference type="PANTHER" id="PTHR11995:SF14">
    <property type="entry name" value="NADH DEHYDROGENASE [UBIQUINONE] IRON-SULFUR PROTEIN 7, MITOCHONDRIAL"/>
    <property type="match status" value="1"/>
</dbReference>
<gene>
    <name evidence="3" type="ORF">NC653_014291</name>
</gene>
<dbReference type="Proteomes" id="UP001164929">
    <property type="component" value="Chromosome 5"/>
</dbReference>
<sequence length="51" mass="5727">MPEKKYVIAMGACTITGGMFSTDSYSTVRGVDKLIPIDVYFRAALLNRRRL</sequence>
<dbReference type="Gene3D" id="3.40.50.12280">
    <property type="match status" value="1"/>
</dbReference>
<evidence type="ECO:0000259" key="2">
    <source>
        <dbReference type="Pfam" id="PF01058"/>
    </source>
</evidence>
<keyword evidence="1" id="KW-0408">Iron</keyword>
<dbReference type="PANTHER" id="PTHR11995">
    <property type="entry name" value="NADH DEHYDROGENASE"/>
    <property type="match status" value="1"/>
</dbReference>
<dbReference type="Pfam" id="PF01058">
    <property type="entry name" value="Oxidored_q6"/>
    <property type="match status" value="1"/>
</dbReference>
<dbReference type="GO" id="GO:0051536">
    <property type="term" value="F:iron-sulfur cluster binding"/>
    <property type="evidence" value="ECO:0007669"/>
    <property type="project" value="InterPro"/>
</dbReference>
<dbReference type="EMBL" id="JAQIZT010000005">
    <property type="protein sequence ID" value="KAJ6998035.1"/>
    <property type="molecule type" value="Genomic_DNA"/>
</dbReference>
<dbReference type="SUPFAM" id="SSF56770">
    <property type="entry name" value="HydA/Nqo6-like"/>
    <property type="match status" value="1"/>
</dbReference>
<proteinExistence type="predicted"/>
<protein>
    <recommendedName>
        <fullName evidence="2">NADH:ubiquinone oxidoreductase-like 20kDa subunit domain-containing protein</fullName>
    </recommendedName>
</protein>
<accession>A0AAD6QWN4</accession>
<organism evidence="3 4">
    <name type="scientific">Populus alba x Populus x berolinensis</name>
    <dbReference type="NCBI Taxonomy" id="444605"/>
    <lineage>
        <taxon>Eukaryota</taxon>
        <taxon>Viridiplantae</taxon>
        <taxon>Streptophyta</taxon>
        <taxon>Embryophyta</taxon>
        <taxon>Tracheophyta</taxon>
        <taxon>Spermatophyta</taxon>
        <taxon>Magnoliopsida</taxon>
        <taxon>eudicotyledons</taxon>
        <taxon>Gunneridae</taxon>
        <taxon>Pentapetalae</taxon>
        <taxon>rosids</taxon>
        <taxon>fabids</taxon>
        <taxon>Malpighiales</taxon>
        <taxon>Salicaceae</taxon>
        <taxon>Saliceae</taxon>
        <taxon>Populus</taxon>
    </lineage>
</organism>
<name>A0AAD6QWN4_9ROSI</name>
<feature type="domain" description="NADH:ubiquinone oxidoreductase-like 20kDa subunit" evidence="2">
    <location>
        <begin position="1"/>
        <end position="41"/>
    </location>
</feature>